<reference evidence="4 5" key="1">
    <citation type="journal article" date="2013" name="BMC Genomics">
        <title>Genomics-driven discovery of the pneumocandin biosynthetic gene cluster in the fungus Glarea lozoyensis.</title>
        <authorList>
            <person name="Chen L."/>
            <person name="Yue Q."/>
            <person name="Zhang X."/>
            <person name="Xiang M."/>
            <person name="Wang C."/>
            <person name="Li S."/>
            <person name="Che Y."/>
            <person name="Ortiz-Lopez F.J."/>
            <person name="Bills G.F."/>
            <person name="Liu X."/>
            <person name="An Z."/>
        </authorList>
    </citation>
    <scope>NUCLEOTIDE SEQUENCE [LARGE SCALE GENOMIC DNA]</scope>
    <source>
        <strain evidence="5">ATCC 20868 / MF5171</strain>
    </source>
</reference>
<dbReference type="InterPro" id="IPR036236">
    <property type="entry name" value="Znf_C2H2_sf"/>
</dbReference>
<proteinExistence type="predicted"/>
<dbReference type="InterPro" id="IPR054471">
    <property type="entry name" value="GPIID_WHD"/>
</dbReference>
<dbReference type="PANTHER" id="PTHR10039">
    <property type="entry name" value="AMELOGENIN"/>
    <property type="match status" value="1"/>
</dbReference>
<dbReference type="InterPro" id="IPR013087">
    <property type="entry name" value="Znf_C2H2_type"/>
</dbReference>
<dbReference type="SMART" id="SM00355">
    <property type="entry name" value="ZnF_C2H2"/>
    <property type="match status" value="3"/>
</dbReference>
<organism evidence="4 5">
    <name type="scientific">Glarea lozoyensis (strain ATCC 20868 / MF5171)</name>
    <dbReference type="NCBI Taxonomy" id="1116229"/>
    <lineage>
        <taxon>Eukaryota</taxon>
        <taxon>Fungi</taxon>
        <taxon>Dikarya</taxon>
        <taxon>Ascomycota</taxon>
        <taxon>Pezizomycotina</taxon>
        <taxon>Leotiomycetes</taxon>
        <taxon>Helotiales</taxon>
        <taxon>Helotiaceae</taxon>
        <taxon>Glarea</taxon>
    </lineage>
</organism>
<protein>
    <submittedName>
        <fullName evidence="4">C2H2 and C2HC zinc finger</fullName>
    </submittedName>
</protein>
<dbReference type="SUPFAM" id="SSF52540">
    <property type="entry name" value="P-loop containing nucleoside triphosphate hydrolases"/>
    <property type="match status" value="1"/>
</dbReference>
<dbReference type="RefSeq" id="XP_008082812.1">
    <property type="nucleotide sequence ID" value="XM_008084621.1"/>
</dbReference>
<dbReference type="Gene3D" id="3.30.160.60">
    <property type="entry name" value="Classic Zinc Finger"/>
    <property type="match status" value="1"/>
</dbReference>
<dbReference type="OrthoDB" id="21416at2759"/>
<dbReference type="Pfam" id="PF24809">
    <property type="entry name" value="DUF7708"/>
    <property type="match status" value="1"/>
</dbReference>
<dbReference type="AlphaFoldDB" id="S3CWV1"/>
<keyword evidence="1" id="KW-0677">Repeat</keyword>
<dbReference type="SUPFAM" id="SSF57667">
    <property type="entry name" value="beta-beta-alpha zinc fingers"/>
    <property type="match status" value="1"/>
</dbReference>
<dbReference type="HOGENOM" id="CLU_002406_3_0_1"/>
<dbReference type="Pfam" id="PF24883">
    <property type="entry name" value="NPHP3_N"/>
    <property type="match status" value="1"/>
</dbReference>
<evidence type="ECO:0000256" key="1">
    <source>
        <dbReference type="ARBA" id="ARBA00022737"/>
    </source>
</evidence>
<evidence type="ECO:0000313" key="4">
    <source>
        <dbReference type="EMBL" id="EPE30135.1"/>
    </source>
</evidence>
<dbReference type="Proteomes" id="UP000016922">
    <property type="component" value="Unassembled WGS sequence"/>
</dbReference>
<evidence type="ECO:0000313" key="5">
    <source>
        <dbReference type="Proteomes" id="UP000016922"/>
    </source>
</evidence>
<keyword evidence="2" id="KW-0862">Zinc</keyword>
<evidence type="ECO:0000259" key="3">
    <source>
        <dbReference type="PROSITE" id="PS50157"/>
    </source>
</evidence>
<name>S3CWV1_GLAL2</name>
<dbReference type="EMBL" id="KE145365">
    <property type="protein sequence ID" value="EPE30135.1"/>
    <property type="molecule type" value="Genomic_DNA"/>
</dbReference>
<keyword evidence="5" id="KW-1185">Reference proteome</keyword>
<dbReference type="GeneID" id="19471898"/>
<dbReference type="Gene3D" id="3.40.50.300">
    <property type="entry name" value="P-loop containing nucleotide triphosphate hydrolases"/>
    <property type="match status" value="1"/>
</dbReference>
<gene>
    <name evidence="4" type="ORF">GLAREA_12858</name>
</gene>
<dbReference type="GO" id="GO:0008270">
    <property type="term" value="F:zinc ion binding"/>
    <property type="evidence" value="ECO:0007669"/>
    <property type="project" value="UniProtKB-KW"/>
</dbReference>
<dbReference type="PROSITE" id="PS00028">
    <property type="entry name" value="ZINC_FINGER_C2H2_1"/>
    <property type="match status" value="1"/>
</dbReference>
<dbReference type="OMA" id="NHIYTHQ"/>
<dbReference type="KEGG" id="glz:GLAREA_12858"/>
<sequence length="965" mass="112246">MANLQSPFEDILVNFKKHLTTKELEDFEFVTLKDVQLAVLGIQRDQENLKTMMNMTRVQSFLEAMTQFGKVVEVFANAHIFVCAVWGPMKFILQNASTWANSFDTILDAYRQIGEHMPHLTQYESLFGSKPEMVRVLAFLYQDILDFHLKAVRMFRGKTEVWRHLFRSIWKDFETKFKGLLDGLKSHRQLIVEQAALLHYEEAQKKIQATHDRVEHYGQAAQLHYEESQRSSQKLFSHIQQYQKDRFERLERLAREENENEGRKYREILDWFCAAQSTTADHEKFCTTRKFYAGSSTWILKHDKFHNWKETSIPVNSMLWVSGIPGAGKTILASSIIESCLLDNSRTTAYFYCREEDPEKNTSISIFRSLLSQLLNHCRELIPYCYEKYQMSGELNLTSSVLAEQLLKLSFELIQKSTIVIDGLDECTSDQRKSIMTFFTMMVNKCDEKDAGKLRVLFISQDFPDIAKGLQTAENLRITSKDNERDIEAYINHWSKIISDKNSLDETQMNFISESTFLRSHGMFLYAKLVMENLLAQETRTNLLTEIQSYQFPEGLGEAYERILGRLERSKKAKQWEIVRKLLGWMVCAKRPLKWREIQAAFSIDPDAQEIDFDGRRLRSSIEEYCGSLIQILSEDRVELVHTTAKIHINNSKHIRPLVVECNIASLCLRYLTFECFDNEISQDSLSSLVSDGYLAFQDYAAAKWLQHIRAIILNSSNQPIHDHESQAALQELGMSLEEFCARYQEDLTGCALAKDIQNDCEAFNGCNYHKDLLYVWNHVYLYDMQNQEIKKELSLPTLNKSVLRNRKVLESLLPPSHDIITFYGDKLFKCPRPTCFYFHQGFKGLKSRTLHINKHDRPFNCVFPDCSIAEFGFSSNKDLEKHRKTFHPEHEDLLNTFAGKPKATAATPWACELCGKRFTRGFHQRNHMRSHAGERQYKCSECGKAFEFEKSSQSVKQNNKIRGF</sequence>
<evidence type="ECO:0000256" key="2">
    <source>
        <dbReference type="PROSITE-ProRule" id="PRU00042"/>
    </source>
</evidence>
<keyword evidence="2" id="KW-0863">Zinc-finger</keyword>
<dbReference type="InterPro" id="IPR056125">
    <property type="entry name" value="DUF7708"/>
</dbReference>
<dbReference type="PANTHER" id="PTHR10039:SF14">
    <property type="entry name" value="NACHT DOMAIN-CONTAINING PROTEIN"/>
    <property type="match status" value="1"/>
</dbReference>
<dbReference type="eggNOG" id="KOG1721">
    <property type="taxonomic scope" value="Eukaryota"/>
</dbReference>
<dbReference type="InterPro" id="IPR027417">
    <property type="entry name" value="P-loop_NTPase"/>
</dbReference>
<accession>S3CWV1</accession>
<dbReference type="PROSITE" id="PS50157">
    <property type="entry name" value="ZINC_FINGER_C2H2_2"/>
    <property type="match status" value="1"/>
</dbReference>
<dbReference type="InterPro" id="IPR056884">
    <property type="entry name" value="NPHP3-like_N"/>
</dbReference>
<feature type="domain" description="C2H2-type" evidence="3">
    <location>
        <begin position="910"/>
        <end position="937"/>
    </location>
</feature>
<keyword evidence="2" id="KW-0479">Metal-binding</keyword>
<dbReference type="Pfam" id="PF22939">
    <property type="entry name" value="WHD_GPIID"/>
    <property type="match status" value="1"/>
</dbReference>